<proteinExistence type="predicted"/>
<gene>
    <name evidence="5" type="ORF">GCM10009668_07780</name>
</gene>
<comment type="caution">
    <text evidence="5">The sequence shown here is derived from an EMBL/GenBank/DDBJ whole genome shotgun (WGS) entry which is preliminary data.</text>
</comment>
<organism evidence="5 6">
    <name type="scientific">Nocardioides dubius</name>
    <dbReference type="NCBI Taxonomy" id="317019"/>
    <lineage>
        <taxon>Bacteria</taxon>
        <taxon>Bacillati</taxon>
        <taxon>Actinomycetota</taxon>
        <taxon>Actinomycetes</taxon>
        <taxon>Propionibacteriales</taxon>
        <taxon>Nocardioidaceae</taxon>
        <taxon>Nocardioides</taxon>
    </lineage>
</organism>
<dbReference type="SUPFAM" id="SSF53756">
    <property type="entry name" value="UDP-Glycosyltransferase/glycogen phosphorylase"/>
    <property type="match status" value="1"/>
</dbReference>
<accession>A0ABN1TQ29</accession>
<keyword evidence="6" id="KW-1185">Reference proteome</keyword>
<evidence type="ECO:0000313" key="5">
    <source>
        <dbReference type="EMBL" id="GAA1094444.1"/>
    </source>
</evidence>
<evidence type="ECO:0000313" key="6">
    <source>
        <dbReference type="Proteomes" id="UP001501581"/>
    </source>
</evidence>
<keyword evidence="2" id="KW-0808">Transferase</keyword>
<reference evidence="5 6" key="1">
    <citation type="journal article" date="2019" name="Int. J. Syst. Evol. Microbiol.">
        <title>The Global Catalogue of Microorganisms (GCM) 10K type strain sequencing project: providing services to taxonomists for standard genome sequencing and annotation.</title>
        <authorList>
            <consortium name="The Broad Institute Genomics Platform"/>
            <consortium name="The Broad Institute Genome Sequencing Center for Infectious Disease"/>
            <person name="Wu L."/>
            <person name="Ma J."/>
        </authorList>
    </citation>
    <scope>NUCLEOTIDE SEQUENCE [LARGE SCALE GENOMIC DNA]</scope>
    <source>
        <strain evidence="5 6">JCM 13008</strain>
    </source>
</reference>
<feature type="region of interest" description="Disordered" evidence="3">
    <location>
        <begin position="36"/>
        <end position="60"/>
    </location>
</feature>
<keyword evidence="1" id="KW-0328">Glycosyltransferase</keyword>
<evidence type="ECO:0000256" key="2">
    <source>
        <dbReference type="ARBA" id="ARBA00022679"/>
    </source>
</evidence>
<protein>
    <recommendedName>
        <fullName evidence="4">Glycosyltransferase subfamily 4-like N-terminal domain-containing protein</fullName>
    </recommendedName>
</protein>
<evidence type="ECO:0000256" key="1">
    <source>
        <dbReference type="ARBA" id="ARBA00022676"/>
    </source>
</evidence>
<evidence type="ECO:0000259" key="4">
    <source>
        <dbReference type="Pfam" id="PF13439"/>
    </source>
</evidence>
<name>A0ABN1TQ29_9ACTN</name>
<evidence type="ECO:0000256" key="3">
    <source>
        <dbReference type="SAM" id="MobiDB-lite"/>
    </source>
</evidence>
<dbReference type="Pfam" id="PF13439">
    <property type="entry name" value="Glyco_transf_4"/>
    <property type="match status" value="1"/>
</dbReference>
<dbReference type="InterPro" id="IPR028098">
    <property type="entry name" value="Glyco_trans_4-like_N"/>
</dbReference>
<feature type="domain" description="Glycosyltransferase subfamily 4-like N-terminal" evidence="4">
    <location>
        <begin position="46"/>
        <end position="167"/>
    </location>
</feature>
<sequence>MARGYRFSVPTDLTALHAADLTIASVPSGHVYVRHLERPDGHGTSRRLPDPDPDDPGRAAQQRWWPPVMLRPQWAQDAEFDVFHVHFGFDACSPADLERLTRVLAARDKRLVLTAHDLRNPHHEDRLLHDAQLDVLMAAADAVVTLTPGAAREIADRWGVAATVLPHPHVVDFATMRRLQQARRSDPRDEFRVGLHLKSLRASMAPLRLLPALAETVATIPGGVLQVNGHRDVLEPTGARRDPALARWLERQAARGRIDLRVHDFLPDDALWEYLAGLDVSVLPYRFGTHSGWLEACRDLGTQVIAPTCGYYAEQGPVLSYQHDEHGFDADSLIAAVHRAHALRRQDHAVPVEDRRRQRQQVAEAQDALYRSVR</sequence>
<dbReference type="EMBL" id="BAAALG010000002">
    <property type="protein sequence ID" value="GAA1094444.1"/>
    <property type="molecule type" value="Genomic_DNA"/>
</dbReference>
<dbReference type="Proteomes" id="UP001501581">
    <property type="component" value="Unassembled WGS sequence"/>
</dbReference>
<dbReference type="Gene3D" id="3.40.50.2000">
    <property type="entry name" value="Glycogen Phosphorylase B"/>
    <property type="match status" value="2"/>
</dbReference>
<feature type="compositionally biased region" description="Basic and acidic residues" evidence="3">
    <location>
        <begin position="36"/>
        <end position="50"/>
    </location>
</feature>